<evidence type="ECO:0000313" key="3">
    <source>
        <dbReference type="Proteomes" id="UP000439780"/>
    </source>
</evidence>
<accession>A0A845ARV3</accession>
<organism evidence="2 3">
    <name type="scientific">Qipengyuania algicida</name>
    <dbReference type="NCBI Taxonomy" id="1836209"/>
    <lineage>
        <taxon>Bacteria</taxon>
        <taxon>Pseudomonadati</taxon>
        <taxon>Pseudomonadota</taxon>
        <taxon>Alphaproteobacteria</taxon>
        <taxon>Sphingomonadales</taxon>
        <taxon>Erythrobacteraceae</taxon>
        <taxon>Qipengyuania</taxon>
    </lineage>
</organism>
<dbReference type="InterPro" id="IPR050789">
    <property type="entry name" value="Diverse_Enzym_Activities"/>
</dbReference>
<dbReference type="SUPFAM" id="SSF56601">
    <property type="entry name" value="beta-lactamase/transpeptidase-like"/>
    <property type="match status" value="1"/>
</dbReference>
<dbReference type="PANTHER" id="PTHR43283">
    <property type="entry name" value="BETA-LACTAMASE-RELATED"/>
    <property type="match status" value="1"/>
</dbReference>
<evidence type="ECO:0000259" key="1">
    <source>
        <dbReference type="Pfam" id="PF00144"/>
    </source>
</evidence>
<sequence length="347" mass="37122">MTCAIMALGLSACATNGNPRLSEAGPAATNSIDSAPVRDVVDYVHSQNTTGFLVMRHGRKLIAENWPAPADDKLFAIFDYGKAANGELLEDVASQQKSFVSVLVAIAIDKGMIDVSRPVDSYIGSGWSHATSEQEHAIRVIDVLTMSSGLDEKFAYKAPPGTKFFYNTAVYAISKKILAAASGLSLETMTREWLTGPLGMTDTAWRQRPAALAGVGNSTGLVTTPTDSAIFGQMVLHRGLAPTGKRIVSAASLQKMFVPSQTNPAYGRLWWLNGGSYFIGAYGARKSGMLVPAAPADMVAALGYLDRRVYIVPSLGLVIVRTGAAAKDKDFDQQLWTRLMRVPEVSG</sequence>
<dbReference type="Gene3D" id="3.40.710.10">
    <property type="entry name" value="DD-peptidase/beta-lactamase superfamily"/>
    <property type="match status" value="1"/>
</dbReference>
<dbReference type="Proteomes" id="UP000439780">
    <property type="component" value="Unassembled WGS sequence"/>
</dbReference>
<name>A0A845ARV3_9SPHN</name>
<reference evidence="2 3" key="1">
    <citation type="submission" date="2019-12" db="EMBL/GenBank/DDBJ databases">
        <title>Genomic-based taxomic classification of the family Erythrobacteraceae.</title>
        <authorList>
            <person name="Xu L."/>
        </authorList>
    </citation>
    <scope>NUCLEOTIDE SEQUENCE [LARGE SCALE GENOMIC DNA]</scope>
    <source>
        <strain evidence="2 3">KEMB 9005-328</strain>
    </source>
</reference>
<dbReference type="Pfam" id="PF00144">
    <property type="entry name" value="Beta-lactamase"/>
    <property type="match status" value="1"/>
</dbReference>
<dbReference type="AlphaFoldDB" id="A0A845ARV3"/>
<dbReference type="RefSeq" id="WP_160753923.1">
    <property type="nucleotide sequence ID" value="NZ_WTYA01000010.1"/>
</dbReference>
<dbReference type="PANTHER" id="PTHR43283:SF7">
    <property type="entry name" value="BETA-LACTAMASE-RELATED DOMAIN-CONTAINING PROTEIN"/>
    <property type="match status" value="1"/>
</dbReference>
<feature type="domain" description="Beta-lactamase-related" evidence="1">
    <location>
        <begin position="54"/>
        <end position="271"/>
    </location>
</feature>
<comment type="caution">
    <text evidence="2">The sequence shown here is derived from an EMBL/GenBank/DDBJ whole genome shotgun (WGS) entry which is preliminary data.</text>
</comment>
<gene>
    <name evidence="2" type="ORF">GRI58_12405</name>
</gene>
<keyword evidence="2" id="KW-0378">Hydrolase</keyword>
<protein>
    <submittedName>
        <fullName evidence="2">Serine hydrolase</fullName>
    </submittedName>
</protein>
<dbReference type="InterPro" id="IPR012338">
    <property type="entry name" value="Beta-lactam/transpept-like"/>
</dbReference>
<proteinExistence type="predicted"/>
<dbReference type="OrthoDB" id="9804448at2"/>
<keyword evidence="3" id="KW-1185">Reference proteome</keyword>
<dbReference type="GO" id="GO:0016787">
    <property type="term" value="F:hydrolase activity"/>
    <property type="evidence" value="ECO:0007669"/>
    <property type="project" value="UniProtKB-KW"/>
</dbReference>
<dbReference type="EMBL" id="WTYA01000010">
    <property type="protein sequence ID" value="MXP29618.1"/>
    <property type="molecule type" value="Genomic_DNA"/>
</dbReference>
<evidence type="ECO:0000313" key="2">
    <source>
        <dbReference type="EMBL" id="MXP29618.1"/>
    </source>
</evidence>
<dbReference type="InterPro" id="IPR001466">
    <property type="entry name" value="Beta-lactam-related"/>
</dbReference>